<dbReference type="EMBL" id="CAJJDM010000040">
    <property type="protein sequence ID" value="CAD8068068.1"/>
    <property type="molecule type" value="Genomic_DNA"/>
</dbReference>
<sequence length="338" mass="39376">MFNNIIQSKYYPIIGSSLIILFYLHYSLPLLTLTYFIIAYYVHRYQRGPIRIYNQVNLEGKIVIITGASAGIGKETAKRLAWQNATIIFACRDELKTMKVINEIKQETGNQKLHYMNLQLDDYDNVKEFVKNFKIKFGVLDILINNAGIAQWWHKYNKNNHELVFATNYLGHFLLTRLLLDSMSKESRIIIVSSVMHELIRSKLNFNDVLNGKYLENYNNTKYCGVLLSLKLSQILKNTKVVALHPGVIKTELLDKAGNTILLQIIQKLLFWFFRPMTLSVEEGAETTLYCALMPYRELLNGGYYEKNKLSKCSKTIEKLNQIEELWEFSNQILKEYL</sequence>
<dbReference type="OMA" id="VNHLHFF"/>
<dbReference type="PANTHER" id="PTHR43157:SF31">
    <property type="entry name" value="PHOSPHATIDYLINOSITOL-GLYCAN BIOSYNTHESIS CLASS F PROTEIN"/>
    <property type="match status" value="1"/>
</dbReference>
<dbReference type="Proteomes" id="UP000688137">
    <property type="component" value="Unassembled WGS sequence"/>
</dbReference>
<comment type="caution">
    <text evidence="3">The sequence shown here is derived from an EMBL/GenBank/DDBJ whole genome shotgun (WGS) entry which is preliminary data.</text>
</comment>
<organism evidence="3 4">
    <name type="scientific">Paramecium primaurelia</name>
    <dbReference type="NCBI Taxonomy" id="5886"/>
    <lineage>
        <taxon>Eukaryota</taxon>
        <taxon>Sar</taxon>
        <taxon>Alveolata</taxon>
        <taxon>Ciliophora</taxon>
        <taxon>Intramacronucleata</taxon>
        <taxon>Oligohymenophorea</taxon>
        <taxon>Peniculida</taxon>
        <taxon>Parameciidae</taxon>
        <taxon>Paramecium</taxon>
    </lineage>
</organism>
<evidence type="ECO:0000313" key="4">
    <source>
        <dbReference type="Proteomes" id="UP000688137"/>
    </source>
</evidence>
<accession>A0A8S1LIL9</accession>
<keyword evidence="2" id="KW-0472">Membrane</keyword>
<keyword evidence="2" id="KW-1133">Transmembrane helix</keyword>
<dbReference type="AlphaFoldDB" id="A0A8S1LIL9"/>
<dbReference type="GO" id="GO:0016491">
    <property type="term" value="F:oxidoreductase activity"/>
    <property type="evidence" value="ECO:0007669"/>
    <property type="project" value="UniProtKB-KW"/>
</dbReference>
<keyword evidence="2" id="KW-0812">Transmembrane</keyword>
<dbReference type="InterPro" id="IPR002347">
    <property type="entry name" value="SDR_fam"/>
</dbReference>
<evidence type="ECO:0000256" key="2">
    <source>
        <dbReference type="SAM" id="Phobius"/>
    </source>
</evidence>
<gene>
    <name evidence="3" type="ORF">PPRIM_AZ9-3.1.T0410307</name>
</gene>
<proteinExistence type="predicted"/>
<keyword evidence="4" id="KW-1185">Reference proteome</keyword>
<dbReference type="PANTHER" id="PTHR43157">
    <property type="entry name" value="PHOSPHATIDYLINOSITOL-GLYCAN BIOSYNTHESIS CLASS F PROTEIN-RELATED"/>
    <property type="match status" value="1"/>
</dbReference>
<evidence type="ECO:0000313" key="3">
    <source>
        <dbReference type="EMBL" id="CAD8068068.1"/>
    </source>
</evidence>
<dbReference type="Pfam" id="PF00106">
    <property type="entry name" value="adh_short"/>
    <property type="match status" value="1"/>
</dbReference>
<evidence type="ECO:0000256" key="1">
    <source>
        <dbReference type="ARBA" id="ARBA00023002"/>
    </source>
</evidence>
<name>A0A8S1LIL9_PARPR</name>
<keyword evidence="1" id="KW-0560">Oxidoreductase</keyword>
<reference evidence="3" key="1">
    <citation type="submission" date="2021-01" db="EMBL/GenBank/DDBJ databases">
        <authorList>
            <consortium name="Genoscope - CEA"/>
            <person name="William W."/>
        </authorList>
    </citation>
    <scope>NUCLEOTIDE SEQUENCE</scope>
</reference>
<feature type="transmembrane region" description="Helical" evidence="2">
    <location>
        <begin position="20"/>
        <end position="42"/>
    </location>
</feature>
<protein>
    <submittedName>
        <fullName evidence="3">Uncharacterized protein</fullName>
    </submittedName>
</protein>